<feature type="domain" description="PYST-C1-like N-terminal" evidence="3">
    <location>
        <begin position="35"/>
        <end position="78"/>
    </location>
</feature>
<proteinExistence type="predicted"/>
<feature type="chain" id="PRO_5027578627" evidence="2">
    <location>
        <begin position="19"/>
        <end position="102"/>
    </location>
</feature>
<name>A0A6V7RV67_PLAVN</name>
<dbReference type="Proteomes" id="UP000515308">
    <property type="component" value="Chromosome PVLDE_02"/>
</dbReference>
<dbReference type="EMBL" id="LR865364">
    <property type="protein sequence ID" value="CAD2084425.1"/>
    <property type="molecule type" value="Genomic_DNA"/>
</dbReference>
<protein>
    <submittedName>
        <fullName evidence="4">Fam-c protein</fullName>
    </submittedName>
</protein>
<dbReference type="Pfam" id="PF09690">
    <property type="entry name" value="PYST-C1"/>
    <property type="match status" value="1"/>
</dbReference>
<gene>
    <name evidence="4" type="ORF">PVLDE_0200140</name>
</gene>
<dbReference type="NCBIfam" id="TIGR01601">
    <property type="entry name" value="PYST-C1"/>
    <property type="match status" value="1"/>
</dbReference>
<evidence type="ECO:0000313" key="5">
    <source>
        <dbReference type="Proteomes" id="UP000515308"/>
    </source>
</evidence>
<evidence type="ECO:0000256" key="2">
    <source>
        <dbReference type="SAM" id="SignalP"/>
    </source>
</evidence>
<reference evidence="4 5" key="1">
    <citation type="submission" date="2020-08" db="EMBL/GenBank/DDBJ databases">
        <authorList>
            <person name="Ramaprasad A."/>
        </authorList>
    </citation>
    <scope>NUCLEOTIDE SEQUENCE [LARGE SCALE GENOMIC DNA]</scope>
</reference>
<sequence length="102" mass="12071">MNRRVFSLVFIVFYDLLAISIHCSEQKAFSVRGFFRVTKKTIKNKEKSGIESKCETQLNNNNNNNPKNDEDKKKKNRKIAIYYDEKTNLWGYGCCGLWYLFD</sequence>
<feature type="signal peptide" evidence="2">
    <location>
        <begin position="1"/>
        <end position="18"/>
    </location>
</feature>
<keyword evidence="2" id="KW-0732">Signal</keyword>
<evidence type="ECO:0000256" key="1">
    <source>
        <dbReference type="SAM" id="MobiDB-lite"/>
    </source>
</evidence>
<organism evidence="4 5">
    <name type="scientific">Plasmodium vinckei lentum</name>
    <dbReference type="NCBI Taxonomy" id="138297"/>
    <lineage>
        <taxon>Eukaryota</taxon>
        <taxon>Sar</taxon>
        <taxon>Alveolata</taxon>
        <taxon>Apicomplexa</taxon>
        <taxon>Aconoidasida</taxon>
        <taxon>Haemosporida</taxon>
        <taxon>Plasmodiidae</taxon>
        <taxon>Plasmodium</taxon>
        <taxon>Plasmodium (Vinckeia)</taxon>
    </lineage>
</organism>
<evidence type="ECO:0000259" key="3">
    <source>
        <dbReference type="Pfam" id="PF09690"/>
    </source>
</evidence>
<dbReference type="InterPro" id="IPR006488">
    <property type="entry name" value="PYST-C1_N"/>
</dbReference>
<dbReference type="AlphaFoldDB" id="A0A6V7RV67"/>
<dbReference type="VEuPathDB" id="PlasmoDB:PVLDE_0200140"/>
<feature type="region of interest" description="Disordered" evidence="1">
    <location>
        <begin position="53"/>
        <end position="73"/>
    </location>
</feature>
<evidence type="ECO:0000313" key="4">
    <source>
        <dbReference type="EMBL" id="CAD2084425.1"/>
    </source>
</evidence>
<accession>A0A6V7RV67</accession>